<dbReference type="Proteomes" id="UP001500016">
    <property type="component" value="Unassembled WGS sequence"/>
</dbReference>
<keyword evidence="1" id="KW-0732">Signal</keyword>
<dbReference type="EMBL" id="BAAAPE010000030">
    <property type="protein sequence ID" value="GAA2104545.1"/>
    <property type="molecule type" value="Genomic_DNA"/>
</dbReference>
<protein>
    <recommendedName>
        <fullName evidence="4">Peptidase inhibitor</fullName>
    </recommendedName>
</protein>
<accession>A0ABN2X4K9</accession>
<evidence type="ECO:0000313" key="3">
    <source>
        <dbReference type="Proteomes" id="UP001500016"/>
    </source>
</evidence>
<sequence length="136" mass="15077">MRLKPLKPHYRRLRNRLALPGLATTAVLATLPLAAPSAASAAPVPESARSASAPLAARCANGAVCTWTKAHFQGNKSTYRRPHGCYPWNGRTVSNQRNKRITLYKDHGCWGSNFDLRPHTYSEKTPWKVRSIAVWG</sequence>
<gene>
    <name evidence="2" type="ORF">GCM10009801_80240</name>
</gene>
<evidence type="ECO:0000256" key="1">
    <source>
        <dbReference type="SAM" id="SignalP"/>
    </source>
</evidence>
<feature type="signal peptide" evidence="1">
    <location>
        <begin position="1"/>
        <end position="41"/>
    </location>
</feature>
<keyword evidence="3" id="KW-1185">Reference proteome</keyword>
<name>A0ABN2X4K9_9ACTN</name>
<organism evidence="2 3">
    <name type="scientific">Streptomyces albiaxialis</name>
    <dbReference type="NCBI Taxonomy" id="329523"/>
    <lineage>
        <taxon>Bacteria</taxon>
        <taxon>Bacillati</taxon>
        <taxon>Actinomycetota</taxon>
        <taxon>Actinomycetes</taxon>
        <taxon>Kitasatosporales</taxon>
        <taxon>Streptomycetaceae</taxon>
        <taxon>Streptomyces</taxon>
    </lineage>
</organism>
<dbReference type="RefSeq" id="WP_344535703.1">
    <property type="nucleotide sequence ID" value="NZ_BAAAPE010000030.1"/>
</dbReference>
<dbReference type="Pfam" id="PF03995">
    <property type="entry name" value="Inhibitor_I36"/>
    <property type="match status" value="1"/>
</dbReference>
<feature type="chain" id="PRO_5046451150" description="Peptidase inhibitor" evidence="1">
    <location>
        <begin position="42"/>
        <end position="136"/>
    </location>
</feature>
<evidence type="ECO:0000313" key="2">
    <source>
        <dbReference type="EMBL" id="GAA2104545.1"/>
    </source>
</evidence>
<reference evidence="2 3" key="1">
    <citation type="journal article" date="2019" name="Int. J. Syst. Evol. Microbiol.">
        <title>The Global Catalogue of Microorganisms (GCM) 10K type strain sequencing project: providing services to taxonomists for standard genome sequencing and annotation.</title>
        <authorList>
            <consortium name="The Broad Institute Genomics Platform"/>
            <consortium name="The Broad Institute Genome Sequencing Center for Infectious Disease"/>
            <person name="Wu L."/>
            <person name="Ma J."/>
        </authorList>
    </citation>
    <scope>NUCLEOTIDE SEQUENCE [LARGE SCALE GENOMIC DNA]</scope>
    <source>
        <strain evidence="2 3">JCM 15478</strain>
    </source>
</reference>
<evidence type="ECO:0008006" key="4">
    <source>
        <dbReference type="Google" id="ProtNLM"/>
    </source>
</evidence>
<proteinExistence type="predicted"/>
<comment type="caution">
    <text evidence="2">The sequence shown here is derived from an EMBL/GenBank/DDBJ whole genome shotgun (WGS) entry which is preliminary data.</text>
</comment>